<dbReference type="InterPro" id="IPR032675">
    <property type="entry name" value="LRR_dom_sf"/>
</dbReference>
<dbReference type="STRING" id="57577.A0A2K3JWY7"/>
<evidence type="ECO:0000313" key="4">
    <source>
        <dbReference type="Proteomes" id="UP000236291"/>
    </source>
</evidence>
<keyword evidence="1" id="KW-0677">Repeat</keyword>
<accession>A0A2K3JWY7</accession>
<reference evidence="3 4" key="2">
    <citation type="journal article" date="2017" name="Front. Plant Sci.">
        <title>Gene Classification and Mining of Molecular Markers Useful in Red Clover (Trifolium pratense) Breeding.</title>
        <authorList>
            <person name="Istvanek J."/>
            <person name="Dluhosova J."/>
            <person name="Dluhos P."/>
            <person name="Patkova L."/>
            <person name="Nedelnik J."/>
            <person name="Repkova J."/>
        </authorList>
    </citation>
    <scope>NUCLEOTIDE SEQUENCE [LARGE SCALE GENOMIC DNA]</scope>
    <source>
        <strain evidence="4">cv. Tatra</strain>
        <tissue evidence="3">Young leaves</tissue>
    </source>
</reference>
<dbReference type="Pfam" id="PF23598">
    <property type="entry name" value="LRR_14"/>
    <property type="match status" value="1"/>
</dbReference>
<reference evidence="3 4" key="1">
    <citation type="journal article" date="2014" name="Am. J. Bot.">
        <title>Genome assembly and annotation for red clover (Trifolium pratense; Fabaceae).</title>
        <authorList>
            <person name="Istvanek J."/>
            <person name="Jaros M."/>
            <person name="Krenek A."/>
            <person name="Repkova J."/>
        </authorList>
    </citation>
    <scope>NUCLEOTIDE SEQUENCE [LARGE SCALE GENOMIC DNA]</scope>
    <source>
        <strain evidence="4">cv. Tatra</strain>
        <tissue evidence="3">Young leaves</tissue>
    </source>
</reference>
<protein>
    <submittedName>
        <fullName evidence="3">NBS-containing resistance-like protein</fullName>
    </submittedName>
</protein>
<evidence type="ECO:0000313" key="3">
    <source>
        <dbReference type="EMBL" id="PNX58506.1"/>
    </source>
</evidence>
<dbReference type="PANTHER" id="PTHR47186:SF57">
    <property type="entry name" value="OS02G0478300 PROTEIN"/>
    <property type="match status" value="1"/>
</dbReference>
<dbReference type="AlphaFoldDB" id="A0A2K3JWY7"/>
<proteinExistence type="predicted"/>
<gene>
    <name evidence="3" type="ORF">L195_g050944</name>
</gene>
<dbReference type="InterPro" id="IPR055414">
    <property type="entry name" value="LRR_R13L4/SHOC2-like"/>
</dbReference>
<name>A0A2K3JWY7_TRIPR</name>
<sequence length="156" mass="17844">MECIDSSHIRSLLFFTNSDSLVYFANRIPTKYRLLKVLDHESVQLLKVPKKLENLDHLKYLSFWQADVEELLKSIGMLQNLETLDVIRNTYISELPKDISKLRKLRHLLSDELSLIQLKDGIGEMTSLQTLQTVDINGAVEVLGFNFKCSGNSDST</sequence>
<evidence type="ECO:0000259" key="2">
    <source>
        <dbReference type="Pfam" id="PF23598"/>
    </source>
</evidence>
<comment type="caution">
    <text evidence="3">The sequence shown here is derived from an EMBL/GenBank/DDBJ whole genome shotgun (WGS) entry which is preliminary data.</text>
</comment>
<organism evidence="3 4">
    <name type="scientific">Trifolium pratense</name>
    <name type="common">Red clover</name>
    <dbReference type="NCBI Taxonomy" id="57577"/>
    <lineage>
        <taxon>Eukaryota</taxon>
        <taxon>Viridiplantae</taxon>
        <taxon>Streptophyta</taxon>
        <taxon>Embryophyta</taxon>
        <taxon>Tracheophyta</taxon>
        <taxon>Spermatophyta</taxon>
        <taxon>Magnoliopsida</taxon>
        <taxon>eudicotyledons</taxon>
        <taxon>Gunneridae</taxon>
        <taxon>Pentapetalae</taxon>
        <taxon>rosids</taxon>
        <taxon>fabids</taxon>
        <taxon>Fabales</taxon>
        <taxon>Fabaceae</taxon>
        <taxon>Papilionoideae</taxon>
        <taxon>50 kb inversion clade</taxon>
        <taxon>NPAAA clade</taxon>
        <taxon>Hologalegina</taxon>
        <taxon>IRL clade</taxon>
        <taxon>Trifolieae</taxon>
        <taxon>Trifolium</taxon>
    </lineage>
</organism>
<evidence type="ECO:0000256" key="1">
    <source>
        <dbReference type="ARBA" id="ARBA00022737"/>
    </source>
</evidence>
<feature type="domain" description="Disease resistance R13L4/SHOC-2-like LRR" evidence="2">
    <location>
        <begin position="8"/>
        <end position="136"/>
    </location>
</feature>
<dbReference type="PANTHER" id="PTHR47186">
    <property type="entry name" value="LEUCINE-RICH REPEAT-CONTAINING PROTEIN 57"/>
    <property type="match status" value="1"/>
</dbReference>
<dbReference type="SUPFAM" id="SSF52058">
    <property type="entry name" value="L domain-like"/>
    <property type="match status" value="1"/>
</dbReference>
<dbReference type="EMBL" id="ASHM01078741">
    <property type="protein sequence ID" value="PNX58506.1"/>
    <property type="molecule type" value="Genomic_DNA"/>
</dbReference>
<dbReference type="Gene3D" id="3.80.10.10">
    <property type="entry name" value="Ribonuclease Inhibitor"/>
    <property type="match status" value="1"/>
</dbReference>
<dbReference type="Proteomes" id="UP000236291">
    <property type="component" value="Unassembled WGS sequence"/>
</dbReference>